<evidence type="ECO:0000256" key="2">
    <source>
        <dbReference type="ARBA" id="ARBA00023015"/>
    </source>
</evidence>
<name>A0A1T4TJS2_9BACT</name>
<dbReference type="SUPFAM" id="SSF88946">
    <property type="entry name" value="Sigma2 domain of RNA polymerase sigma factors"/>
    <property type="match status" value="1"/>
</dbReference>
<reference evidence="8" key="1">
    <citation type="submission" date="2017-02" db="EMBL/GenBank/DDBJ databases">
        <authorList>
            <person name="Varghese N."/>
            <person name="Submissions S."/>
        </authorList>
    </citation>
    <scope>NUCLEOTIDE SEQUENCE [LARGE SCALE GENOMIC DNA]</scope>
    <source>
        <strain evidence="8">DSM 22224</strain>
    </source>
</reference>
<evidence type="ECO:0000313" key="8">
    <source>
        <dbReference type="Proteomes" id="UP000190367"/>
    </source>
</evidence>
<dbReference type="InterPro" id="IPR013324">
    <property type="entry name" value="RNA_pol_sigma_r3/r4-like"/>
</dbReference>
<feature type="domain" description="RNA polymerase sigma factor 70 region 4 type 2" evidence="6">
    <location>
        <begin position="130"/>
        <end position="182"/>
    </location>
</feature>
<dbReference type="Proteomes" id="UP000190367">
    <property type="component" value="Unassembled WGS sequence"/>
</dbReference>
<gene>
    <name evidence="7" type="ORF">SAMN04488128_105251</name>
</gene>
<dbReference type="STRING" id="634771.SAMN04488128_105251"/>
<dbReference type="EMBL" id="FUWZ01000005">
    <property type="protein sequence ID" value="SKA40720.1"/>
    <property type="molecule type" value="Genomic_DNA"/>
</dbReference>
<evidence type="ECO:0000259" key="5">
    <source>
        <dbReference type="Pfam" id="PF04542"/>
    </source>
</evidence>
<proteinExistence type="inferred from homology"/>
<dbReference type="PANTHER" id="PTHR43133">
    <property type="entry name" value="RNA POLYMERASE ECF-TYPE SIGMA FACTO"/>
    <property type="match status" value="1"/>
</dbReference>
<feature type="domain" description="RNA polymerase sigma-70 region 2" evidence="5">
    <location>
        <begin position="32"/>
        <end position="99"/>
    </location>
</feature>
<dbReference type="RefSeq" id="WP_159456191.1">
    <property type="nucleotide sequence ID" value="NZ_FUWZ01000005.1"/>
</dbReference>
<dbReference type="InterPro" id="IPR013325">
    <property type="entry name" value="RNA_pol_sigma_r2"/>
</dbReference>
<dbReference type="OrthoDB" id="659361at2"/>
<accession>A0A1T4TJS2</accession>
<dbReference type="Pfam" id="PF08281">
    <property type="entry name" value="Sigma70_r4_2"/>
    <property type="match status" value="1"/>
</dbReference>
<dbReference type="InterPro" id="IPR014327">
    <property type="entry name" value="RNA_pol_sigma70_bacteroid"/>
</dbReference>
<dbReference type="Pfam" id="PF04542">
    <property type="entry name" value="Sigma70_r2"/>
    <property type="match status" value="1"/>
</dbReference>
<keyword evidence="2" id="KW-0805">Transcription regulation</keyword>
<protein>
    <submittedName>
        <fullName evidence="7">RNA polymerase sigma-70 factor, ECF subfamily</fullName>
    </submittedName>
</protein>
<sequence length="195" mass="22462">MPKPNRDFPDDYGKELWEKMRAGGDQSVFANFYHHYASRLFHFACTLLGAREPAEEVVNDVMLWTWKNRHTLPAVEKVNVYLYTATRNTAYNYLKKNARNATDPLDDIRPELLQFSPSPEQLHLSSEAIRKIEQAVSALPGRCRLVFKLIREDGLKYREVADVLDISVKTVEAQMAIAVKKLHEQLQDMTVPKNS</sequence>
<comment type="similarity">
    <text evidence="1">Belongs to the sigma-70 factor family. ECF subfamily.</text>
</comment>
<dbReference type="PANTHER" id="PTHR43133:SF46">
    <property type="entry name" value="RNA POLYMERASE SIGMA-70 FACTOR ECF SUBFAMILY"/>
    <property type="match status" value="1"/>
</dbReference>
<dbReference type="NCBIfam" id="TIGR02985">
    <property type="entry name" value="Sig70_bacteroi1"/>
    <property type="match status" value="1"/>
</dbReference>
<dbReference type="GO" id="GO:0016987">
    <property type="term" value="F:sigma factor activity"/>
    <property type="evidence" value="ECO:0007669"/>
    <property type="project" value="UniProtKB-KW"/>
</dbReference>
<dbReference type="InterPro" id="IPR014284">
    <property type="entry name" value="RNA_pol_sigma-70_dom"/>
</dbReference>
<evidence type="ECO:0000256" key="4">
    <source>
        <dbReference type="ARBA" id="ARBA00023163"/>
    </source>
</evidence>
<dbReference type="GO" id="GO:0006352">
    <property type="term" value="P:DNA-templated transcription initiation"/>
    <property type="evidence" value="ECO:0007669"/>
    <property type="project" value="InterPro"/>
</dbReference>
<dbReference type="InterPro" id="IPR039425">
    <property type="entry name" value="RNA_pol_sigma-70-like"/>
</dbReference>
<dbReference type="InterPro" id="IPR013249">
    <property type="entry name" value="RNA_pol_sigma70_r4_t2"/>
</dbReference>
<evidence type="ECO:0000313" key="7">
    <source>
        <dbReference type="EMBL" id="SKA40720.1"/>
    </source>
</evidence>
<keyword evidence="3" id="KW-0731">Sigma factor</keyword>
<keyword evidence="4" id="KW-0804">Transcription</keyword>
<dbReference type="InterPro" id="IPR007627">
    <property type="entry name" value="RNA_pol_sigma70_r2"/>
</dbReference>
<dbReference type="SUPFAM" id="SSF88659">
    <property type="entry name" value="Sigma3 and sigma4 domains of RNA polymerase sigma factors"/>
    <property type="match status" value="1"/>
</dbReference>
<dbReference type="AlphaFoldDB" id="A0A1T4TJS2"/>
<evidence type="ECO:0000259" key="6">
    <source>
        <dbReference type="Pfam" id="PF08281"/>
    </source>
</evidence>
<dbReference type="InterPro" id="IPR036388">
    <property type="entry name" value="WH-like_DNA-bd_sf"/>
</dbReference>
<dbReference type="Gene3D" id="1.10.1740.10">
    <property type="match status" value="1"/>
</dbReference>
<evidence type="ECO:0000256" key="1">
    <source>
        <dbReference type="ARBA" id="ARBA00010641"/>
    </source>
</evidence>
<dbReference type="NCBIfam" id="TIGR02937">
    <property type="entry name" value="sigma70-ECF"/>
    <property type="match status" value="1"/>
</dbReference>
<organism evidence="7 8">
    <name type="scientific">Chitinophaga eiseniae</name>
    <dbReference type="NCBI Taxonomy" id="634771"/>
    <lineage>
        <taxon>Bacteria</taxon>
        <taxon>Pseudomonadati</taxon>
        <taxon>Bacteroidota</taxon>
        <taxon>Chitinophagia</taxon>
        <taxon>Chitinophagales</taxon>
        <taxon>Chitinophagaceae</taxon>
        <taxon>Chitinophaga</taxon>
    </lineage>
</organism>
<dbReference type="CDD" id="cd06171">
    <property type="entry name" value="Sigma70_r4"/>
    <property type="match status" value="1"/>
</dbReference>
<keyword evidence="8" id="KW-1185">Reference proteome</keyword>
<dbReference type="Gene3D" id="1.10.10.10">
    <property type="entry name" value="Winged helix-like DNA-binding domain superfamily/Winged helix DNA-binding domain"/>
    <property type="match status" value="1"/>
</dbReference>
<dbReference type="GO" id="GO:0003677">
    <property type="term" value="F:DNA binding"/>
    <property type="evidence" value="ECO:0007669"/>
    <property type="project" value="InterPro"/>
</dbReference>
<evidence type="ECO:0000256" key="3">
    <source>
        <dbReference type="ARBA" id="ARBA00023082"/>
    </source>
</evidence>